<evidence type="ECO:0000256" key="1">
    <source>
        <dbReference type="ARBA" id="ARBA00004651"/>
    </source>
</evidence>
<proteinExistence type="inferred from homology"/>
<evidence type="ECO:0000256" key="5">
    <source>
        <dbReference type="ARBA" id="ARBA00022741"/>
    </source>
</evidence>
<dbReference type="PANTHER" id="PTHR32309:SF13">
    <property type="entry name" value="FERRIC ENTEROBACTIN TRANSPORT PROTEIN FEPE"/>
    <property type="match status" value="1"/>
</dbReference>
<keyword evidence="4 9" id="KW-0812">Transmembrane</keyword>
<comment type="subcellular location">
    <subcellularLocation>
        <location evidence="1">Cell membrane</location>
        <topology evidence="1">Multi-pass membrane protein</topology>
    </subcellularLocation>
</comment>
<comment type="similarity">
    <text evidence="2">Belongs to the CpsC/CapA family.</text>
</comment>
<keyword evidence="3" id="KW-1003">Cell membrane</keyword>
<evidence type="ECO:0000256" key="7">
    <source>
        <dbReference type="ARBA" id="ARBA00022989"/>
    </source>
</evidence>
<keyword evidence="7 9" id="KW-1133">Transmembrane helix</keyword>
<dbReference type="EC" id="2.7.10.2" evidence="11"/>
<dbReference type="NCBIfam" id="TIGR01007">
    <property type="entry name" value="eps_fam"/>
    <property type="match status" value="1"/>
</dbReference>
<evidence type="ECO:0000256" key="4">
    <source>
        <dbReference type="ARBA" id="ARBA00022692"/>
    </source>
</evidence>
<evidence type="ECO:0000256" key="3">
    <source>
        <dbReference type="ARBA" id="ARBA00022475"/>
    </source>
</evidence>
<feature type="transmembrane region" description="Helical" evidence="9">
    <location>
        <begin position="20"/>
        <end position="39"/>
    </location>
</feature>
<keyword evidence="11" id="KW-0808">Transferase</keyword>
<sequence length="465" mass="48900">MTSSASVWTLGTVWAALRKHWLVIAGTVLVGALMGFVVASATTPTYQARATLFVSINQGSSGSDLNQGTAYAQNQMQSFARLATSSRVLEPVIDDLDLDITARELARNIAVINPHDTVILTIEVTSTSPERAAAVANAVSESLAAAVREVSPTTAEDAPTITASVIDDAVVPLYQSAPSKPRDTVLGAAVGLIVGVAFALLRSLLDTRMPTVESLRETVPAPVLGVISRVRRGRERLGLVVAQDPLGSASEEFRRVRSALTYAGVSSPTRRLLVTSTSQGEGKTTFAANFALTLAALRSRVLLVDADLRRPRVAEIFGVEQSIGLTTVLLGDADFEDAKLSRMGTGVDILTAGIIPPNPAGMLTSDAMHEFLDHVTPLYDYVIIDSPPISSVADANLLSPVVDGALIVVDATRTRRSALAAAVASFDAAGGRIVGMVLNKVRTHRRTDGYYTETGKAASAVGADK</sequence>
<dbReference type="EMBL" id="JBHTIM010000001">
    <property type="protein sequence ID" value="MFD0780361.1"/>
    <property type="molecule type" value="Genomic_DNA"/>
</dbReference>
<evidence type="ECO:0000259" key="10">
    <source>
        <dbReference type="Pfam" id="PF02706"/>
    </source>
</evidence>
<evidence type="ECO:0000256" key="9">
    <source>
        <dbReference type="SAM" id="Phobius"/>
    </source>
</evidence>
<dbReference type="RefSeq" id="WP_378750814.1">
    <property type="nucleotide sequence ID" value="NZ_JBHSSV010000003.1"/>
</dbReference>
<feature type="domain" description="Polysaccharide chain length determinant N-terminal" evidence="10">
    <location>
        <begin position="10"/>
        <end position="96"/>
    </location>
</feature>
<organism evidence="11 12">
    <name type="scientific">Microbacterium koreense</name>
    <dbReference type="NCBI Taxonomy" id="323761"/>
    <lineage>
        <taxon>Bacteria</taxon>
        <taxon>Bacillati</taxon>
        <taxon>Actinomycetota</taxon>
        <taxon>Actinomycetes</taxon>
        <taxon>Micrococcales</taxon>
        <taxon>Microbacteriaceae</taxon>
        <taxon>Microbacterium</taxon>
    </lineage>
</organism>
<dbReference type="InterPro" id="IPR005702">
    <property type="entry name" value="Wzc-like_C"/>
</dbReference>
<keyword evidence="6" id="KW-0067">ATP-binding</keyword>
<evidence type="ECO:0000313" key="12">
    <source>
        <dbReference type="Proteomes" id="UP001597042"/>
    </source>
</evidence>
<dbReference type="SUPFAM" id="SSF52540">
    <property type="entry name" value="P-loop containing nucleoside triphosphate hydrolases"/>
    <property type="match status" value="1"/>
</dbReference>
<name>A0ABW2ZQ75_9MICO</name>
<dbReference type="InterPro" id="IPR003856">
    <property type="entry name" value="LPS_length_determ_N"/>
</dbReference>
<keyword evidence="8 9" id="KW-0472">Membrane</keyword>
<evidence type="ECO:0000256" key="2">
    <source>
        <dbReference type="ARBA" id="ARBA00006683"/>
    </source>
</evidence>
<keyword evidence="5" id="KW-0547">Nucleotide-binding</keyword>
<reference evidence="12" key="1">
    <citation type="journal article" date="2019" name="Int. J. Syst. Evol. Microbiol.">
        <title>The Global Catalogue of Microorganisms (GCM) 10K type strain sequencing project: providing services to taxonomists for standard genome sequencing and annotation.</title>
        <authorList>
            <consortium name="The Broad Institute Genomics Platform"/>
            <consortium name="The Broad Institute Genome Sequencing Center for Infectious Disease"/>
            <person name="Wu L."/>
            <person name="Ma J."/>
        </authorList>
    </citation>
    <scope>NUCLEOTIDE SEQUENCE [LARGE SCALE GENOMIC DNA]</scope>
    <source>
        <strain evidence="12">CCUG 50754</strain>
    </source>
</reference>
<dbReference type="PANTHER" id="PTHR32309">
    <property type="entry name" value="TYROSINE-PROTEIN KINASE"/>
    <property type="match status" value="1"/>
</dbReference>
<dbReference type="Pfam" id="PF10609">
    <property type="entry name" value="ParA"/>
    <property type="match status" value="1"/>
</dbReference>
<evidence type="ECO:0000313" key="11">
    <source>
        <dbReference type="EMBL" id="MFD0780361.1"/>
    </source>
</evidence>
<dbReference type="Gene3D" id="3.40.50.300">
    <property type="entry name" value="P-loop containing nucleotide triphosphate hydrolases"/>
    <property type="match status" value="1"/>
</dbReference>
<dbReference type="Proteomes" id="UP001597042">
    <property type="component" value="Unassembled WGS sequence"/>
</dbReference>
<protein>
    <submittedName>
        <fullName evidence="11">Polysaccharide biosynthesis tyrosine autokinase</fullName>
        <ecNumber evidence="11">2.7.10.2</ecNumber>
    </submittedName>
</protein>
<gene>
    <name evidence="11" type="ORF">ACFQZV_03475</name>
</gene>
<dbReference type="CDD" id="cd05387">
    <property type="entry name" value="BY-kinase"/>
    <property type="match status" value="1"/>
</dbReference>
<dbReference type="InterPro" id="IPR027417">
    <property type="entry name" value="P-loop_NTPase"/>
</dbReference>
<dbReference type="InterPro" id="IPR050445">
    <property type="entry name" value="Bact_polysacc_biosynth/exp"/>
</dbReference>
<evidence type="ECO:0000256" key="6">
    <source>
        <dbReference type="ARBA" id="ARBA00022840"/>
    </source>
</evidence>
<accession>A0ABW2ZQ75</accession>
<evidence type="ECO:0000256" key="8">
    <source>
        <dbReference type="ARBA" id="ARBA00023136"/>
    </source>
</evidence>
<dbReference type="GO" id="GO:0004715">
    <property type="term" value="F:non-membrane spanning protein tyrosine kinase activity"/>
    <property type="evidence" value="ECO:0007669"/>
    <property type="project" value="UniProtKB-EC"/>
</dbReference>
<comment type="caution">
    <text evidence="11">The sequence shown here is derived from an EMBL/GenBank/DDBJ whole genome shotgun (WGS) entry which is preliminary data.</text>
</comment>
<keyword evidence="12" id="KW-1185">Reference proteome</keyword>
<dbReference type="Pfam" id="PF02706">
    <property type="entry name" value="Wzz"/>
    <property type="match status" value="1"/>
</dbReference>
<dbReference type="InterPro" id="IPR033756">
    <property type="entry name" value="YlxH/NBP35"/>
</dbReference>